<dbReference type="PANTHER" id="PTHR33050:SF7">
    <property type="entry name" value="RIBONUCLEASE H"/>
    <property type="match status" value="1"/>
</dbReference>
<protein>
    <submittedName>
        <fullName evidence="3">Putative reverse transcriptase</fullName>
    </submittedName>
</protein>
<name>A0A5J4TNH5_9EUKA</name>
<dbReference type="InterPro" id="IPR043128">
    <property type="entry name" value="Rev_trsase/Diguanyl_cyclase"/>
</dbReference>
<dbReference type="InterPro" id="IPR052055">
    <property type="entry name" value="Hepadnavirus_pol/RT"/>
</dbReference>
<feature type="compositionally biased region" description="Polar residues" evidence="1">
    <location>
        <begin position="13"/>
        <end position="22"/>
    </location>
</feature>
<gene>
    <name evidence="3" type="ORF">EZS28_044595</name>
</gene>
<evidence type="ECO:0000313" key="4">
    <source>
        <dbReference type="Proteomes" id="UP000324800"/>
    </source>
</evidence>
<organism evidence="3 4">
    <name type="scientific">Streblomastix strix</name>
    <dbReference type="NCBI Taxonomy" id="222440"/>
    <lineage>
        <taxon>Eukaryota</taxon>
        <taxon>Metamonada</taxon>
        <taxon>Preaxostyla</taxon>
        <taxon>Oxymonadida</taxon>
        <taxon>Streblomastigidae</taxon>
        <taxon>Streblomastix</taxon>
    </lineage>
</organism>
<dbReference type="SUPFAM" id="SSF56672">
    <property type="entry name" value="DNA/RNA polymerases"/>
    <property type="match status" value="1"/>
</dbReference>
<keyword evidence="3" id="KW-0695">RNA-directed DNA polymerase</keyword>
<feature type="non-terminal residue" evidence="3">
    <location>
        <position position="477"/>
    </location>
</feature>
<comment type="caution">
    <text evidence="3">The sequence shown here is derived from an EMBL/GenBank/DDBJ whole genome shotgun (WGS) entry which is preliminary data.</text>
</comment>
<dbReference type="OrthoDB" id="6083831at2759"/>
<keyword evidence="3" id="KW-0548">Nucleotidyltransferase</keyword>
<keyword evidence="3" id="KW-0808">Transferase</keyword>
<evidence type="ECO:0000256" key="1">
    <source>
        <dbReference type="SAM" id="MobiDB-lite"/>
    </source>
</evidence>
<proteinExistence type="predicted"/>
<dbReference type="PANTHER" id="PTHR33050">
    <property type="entry name" value="REVERSE TRANSCRIPTASE DOMAIN-CONTAINING PROTEIN"/>
    <property type="match status" value="1"/>
</dbReference>
<feature type="domain" description="Reverse transcriptase" evidence="2">
    <location>
        <begin position="130"/>
        <end position="314"/>
    </location>
</feature>
<feature type="compositionally biased region" description="Basic and acidic residues" evidence="1">
    <location>
        <begin position="1"/>
        <end position="12"/>
    </location>
</feature>
<feature type="region of interest" description="Disordered" evidence="1">
    <location>
        <begin position="1"/>
        <end position="65"/>
    </location>
</feature>
<dbReference type="EMBL" id="SNRW01027757">
    <property type="protein sequence ID" value="KAA6359878.1"/>
    <property type="molecule type" value="Genomic_DNA"/>
</dbReference>
<evidence type="ECO:0000313" key="3">
    <source>
        <dbReference type="EMBL" id="KAA6359878.1"/>
    </source>
</evidence>
<feature type="compositionally biased region" description="Basic and acidic residues" evidence="1">
    <location>
        <begin position="40"/>
        <end position="59"/>
    </location>
</feature>
<evidence type="ECO:0000259" key="2">
    <source>
        <dbReference type="PROSITE" id="PS50878"/>
    </source>
</evidence>
<dbReference type="Gene3D" id="3.30.70.270">
    <property type="match status" value="1"/>
</dbReference>
<dbReference type="Pfam" id="PF00078">
    <property type="entry name" value="RVT_1"/>
    <property type="match status" value="1"/>
</dbReference>
<feature type="non-terminal residue" evidence="3">
    <location>
        <position position="1"/>
    </location>
</feature>
<accession>A0A5J4TNH5</accession>
<dbReference type="AlphaFoldDB" id="A0A5J4TNH5"/>
<dbReference type="Gene3D" id="3.10.10.10">
    <property type="entry name" value="HIV Type 1 Reverse Transcriptase, subunit A, domain 1"/>
    <property type="match status" value="1"/>
</dbReference>
<dbReference type="Proteomes" id="UP000324800">
    <property type="component" value="Unassembled WGS sequence"/>
</dbReference>
<dbReference type="GO" id="GO:0003964">
    <property type="term" value="F:RNA-directed DNA polymerase activity"/>
    <property type="evidence" value="ECO:0007669"/>
    <property type="project" value="UniProtKB-KW"/>
</dbReference>
<dbReference type="InterPro" id="IPR000477">
    <property type="entry name" value="RT_dom"/>
</dbReference>
<sequence>RPVQDPRNRNKDSTQTTKQKQNLIPRLTSRISWTEEEREEERWEGRDLENRETDKENREILNGNGGQTARYLEQRETINMKDFIQQGFTLQQKDDLSINNLQRLLKIMKFRGTEEEAKEYKIMLEEELKENIVIPIGKELIKWYNPTFMIKKANGKWRKILDAKTLNRQIEDFHFKMHDSNEVKQTIRLGDWGTSLDLSSAFHHLIVQTESQPYLAFEFQNNYYTYRAMPFGTKHSPIYSATAMEPIMQQIRMKTEIRIINCVDDILLLHQNKEYLKNMTQKVIETLIHFGFTMNTEKSETEPNQAVIFLGWEWNLANATVKTKPKKRLLLLNDLYNMRRWIKKGTEITVKQTAKLIGKLNYLRLQFQEASLFLNTMDHQKAQAARLKGWNTTMIMNKTAIPDINWWIAKLRANIPTQLIQIPPQMTMTTDAAPSGWGSTLEKEQEMIAMAHGAWNKRQAKLTSNNREIKTITQGLR</sequence>
<dbReference type="PROSITE" id="PS50878">
    <property type="entry name" value="RT_POL"/>
    <property type="match status" value="1"/>
</dbReference>
<reference evidence="3 4" key="1">
    <citation type="submission" date="2019-03" db="EMBL/GenBank/DDBJ databases">
        <title>Single cell metagenomics reveals metabolic interactions within the superorganism composed of flagellate Streblomastix strix and complex community of Bacteroidetes bacteria on its surface.</title>
        <authorList>
            <person name="Treitli S.C."/>
            <person name="Kolisko M."/>
            <person name="Husnik F."/>
            <person name="Keeling P."/>
            <person name="Hampl V."/>
        </authorList>
    </citation>
    <scope>NUCLEOTIDE SEQUENCE [LARGE SCALE GENOMIC DNA]</scope>
    <source>
        <strain evidence="3">ST1C</strain>
    </source>
</reference>
<dbReference type="InterPro" id="IPR043502">
    <property type="entry name" value="DNA/RNA_pol_sf"/>
</dbReference>